<protein>
    <submittedName>
        <fullName evidence="1">Uncharacterized protein</fullName>
    </submittedName>
</protein>
<proteinExistence type="predicted"/>
<sequence>MVKLAARTRAGIFYCYPYCSGNLALSGSSTRLLLQKALGLQVHGFYSLRVIN</sequence>
<dbReference type="HOGENOM" id="CLU_3083786_0_0_6"/>
<evidence type="ECO:0000313" key="2">
    <source>
        <dbReference type="Proteomes" id="UP000005268"/>
    </source>
</evidence>
<dbReference type="AlphaFoldDB" id="I3V3L9"/>
<dbReference type="Proteomes" id="UP000005268">
    <property type="component" value="Chromosome"/>
</dbReference>
<gene>
    <name evidence="1" type="ORF">YSA_10278</name>
</gene>
<name>I3V3L9_PSEPU</name>
<reference evidence="1 2" key="1">
    <citation type="journal article" date="2012" name="J. Bacteriol.">
        <title>Complete Genome Sequence of the Naphthalene-Degrading Pseudomonas putida Strain ND6.</title>
        <authorList>
            <person name="Li S."/>
            <person name="Zhao H."/>
            <person name="Li Y."/>
            <person name="Niu S."/>
            <person name="Cai B."/>
        </authorList>
    </citation>
    <scope>NUCLEOTIDE SEQUENCE [LARGE SCALE GENOMIC DNA]</scope>
    <source>
        <strain evidence="1 2">ND6</strain>
    </source>
</reference>
<dbReference type="EMBL" id="CP003588">
    <property type="protein sequence ID" value="AFK72340.1"/>
    <property type="molecule type" value="Genomic_DNA"/>
</dbReference>
<evidence type="ECO:0000313" key="1">
    <source>
        <dbReference type="EMBL" id="AFK72340.1"/>
    </source>
</evidence>
<organism evidence="1 2">
    <name type="scientific">Pseudomonas putida ND6</name>
    <dbReference type="NCBI Taxonomy" id="231023"/>
    <lineage>
        <taxon>Bacteria</taxon>
        <taxon>Pseudomonadati</taxon>
        <taxon>Pseudomonadota</taxon>
        <taxon>Gammaproteobacteria</taxon>
        <taxon>Pseudomonadales</taxon>
        <taxon>Pseudomonadaceae</taxon>
        <taxon>Pseudomonas</taxon>
    </lineage>
</organism>
<accession>I3V3L9</accession>
<dbReference type="KEGG" id="ppi:YSA_10278"/>